<evidence type="ECO:0000313" key="3">
    <source>
        <dbReference type="EMBL" id="KAH9322541.1"/>
    </source>
</evidence>
<dbReference type="Proteomes" id="UP000824469">
    <property type="component" value="Unassembled WGS sequence"/>
</dbReference>
<keyword evidence="1" id="KW-0175">Coiled coil</keyword>
<proteinExistence type="predicted"/>
<gene>
    <name evidence="3" type="ORF">KI387_017180</name>
</gene>
<comment type="caution">
    <text evidence="3">The sequence shown here is derived from an EMBL/GenBank/DDBJ whole genome shotgun (WGS) entry which is preliminary data.</text>
</comment>
<feature type="region of interest" description="Disordered" evidence="2">
    <location>
        <begin position="1"/>
        <end position="29"/>
    </location>
</feature>
<evidence type="ECO:0000256" key="1">
    <source>
        <dbReference type="SAM" id="Coils"/>
    </source>
</evidence>
<accession>A0AA38GFZ9</accession>
<protein>
    <submittedName>
        <fullName evidence="3">Uncharacterized protein</fullName>
    </submittedName>
</protein>
<evidence type="ECO:0000256" key="2">
    <source>
        <dbReference type="SAM" id="MobiDB-lite"/>
    </source>
</evidence>
<keyword evidence="4" id="KW-1185">Reference proteome</keyword>
<feature type="compositionally biased region" description="Polar residues" evidence="2">
    <location>
        <begin position="14"/>
        <end position="29"/>
    </location>
</feature>
<dbReference type="CDD" id="cd06503">
    <property type="entry name" value="ATP-synt_Fo_b"/>
    <property type="match status" value="1"/>
</dbReference>
<dbReference type="EMBL" id="JAHRHJ020000003">
    <property type="protein sequence ID" value="KAH9322541.1"/>
    <property type="molecule type" value="Genomic_DNA"/>
</dbReference>
<feature type="compositionally biased region" description="Basic and acidic residues" evidence="2">
    <location>
        <begin position="1"/>
        <end position="11"/>
    </location>
</feature>
<evidence type="ECO:0000313" key="4">
    <source>
        <dbReference type="Proteomes" id="UP000824469"/>
    </source>
</evidence>
<name>A0AA38GFZ9_TAXCH</name>
<sequence>MNKYSKKEVPKEPSSASSMMQQQYLQQRNVKTENTEVSNGLGVGFTNSPQFGSPNGHALVASLAVEKSEYHDIKSGPLSPNSCAVPLDSPLRISCLNPRAEALAEAHRGRVEAEATAYFESEIRKLEAKAQKLRAKAERQRMHEEAKALEARKREDVRAEQLLQNAEVKAEKILSKAREDAQRIKAHACEHTEKSIAEAHTRAERWKAEIEETKKKDLAEITERVHMMIAIGELPSAQHNKGVVTRMKQSWSCRP</sequence>
<feature type="coiled-coil region" evidence="1">
    <location>
        <begin position="116"/>
        <end position="154"/>
    </location>
</feature>
<reference evidence="3 4" key="1">
    <citation type="journal article" date="2021" name="Nat. Plants">
        <title>The Taxus genome provides insights into paclitaxel biosynthesis.</title>
        <authorList>
            <person name="Xiong X."/>
            <person name="Gou J."/>
            <person name="Liao Q."/>
            <person name="Li Y."/>
            <person name="Zhou Q."/>
            <person name="Bi G."/>
            <person name="Li C."/>
            <person name="Du R."/>
            <person name="Wang X."/>
            <person name="Sun T."/>
            <person name="Guo L."/>
            <person name="Liang H."/>
            <person name="Lu P."/>
            <person name="Wu Y."/>
            <person name="Zhang Z."/>
            <person name="Ro D.K."/>
            <person name="Shang Y."/>
            <person name="Huang S."/>
            <person name="Yan J."/>
        </authorList>
    </citation>
    <scope>NUCLEOTIDE SEQUENCE [LARGE SCALE GENOMIC DNA]</scope>
    <source>
        <strain evidence="3">Ta-2019</strain>
    </source>
</reference>
<organism evidence="3 4">
    <name type="scientific">Taxus chinensis</name>
    <name type="common">Chinese yew</name>
    <name type="synonym">Taxus wallichiana var. chinensis</name>
    <dbReference type="NCBI Taxonomy" id="29808"/>
    <lineage>
        <taxon>Eukaryota</taxon>
        <taxon>Viridiplantae</taxon>
        <taxon>Streptophyta</taxon>
        <taxon>Embryophyta</taxon>
        <taxon>Tracheophyta</taxon>
        <taxon>Spermatophyta</taxon>
        <taxon>Pinopsida</taxon>
        <taxon>Pinidae</taxon>
        <taxon>Conifers II</taxon>
        <taxon>Cupressales</taxon>
        <taxon>Taxaceae</taxon>
        <taxon>Taxus</taxon>
    </lineage>
</organism>
<dbReference type="OMA" id="HACEHTE"/>
<dbReference type="AlphaFoldDB" id="A0AA38GFZ9"/>